<evidence type="ECO:0000313" key="1">
    <source>
        <dbReference type="EMBL" id="SFW26515.1"/>
    </source>
</evidence>
<sequence>MQHKIEFLSLEDARKIVVQSQQLPVTKQIGTDIDATLFAIEHLGYIQIDTISTIARAHHHTIWNRNQNYRKQHLTDLVASKDVFEYWSHAAAYLPIKDYRFTLPRKEAIKSGEQKHWYKKDTKLMNSVLERIKNEGPLMAKDFDGKGKKVGDWATKPAKQALENLYMEGKLMISSRVNFHKVYNITELVLPEGIDTSLPTQKEYFTFIITKYLKANGVGQAAEMAYLLKNTKQHIIATLKAMVLNGDVLELKINDISYYALPSVLEMLNNPLKKGNLKILSPFDNLVIQRKRMQDIFNFNYLLECYVPKEKRKYGYFVLPILWNTDLVARVDCKADRSSGVLLIHHLFLESSLKDVEDFAMALAQELKAFMLFNDCVKIKIENTSPASFKSILNKLLR</sequence>
<dbReference type="PANTHER" id="PTHR30528:SF0">
    <property type="entry name" value="CYTOPLASMIC PROTEIN"/>
    <property type="match status" value="1"/>
</dbReference>
<dbReference type="RefSeq" id="WP_211435261.1">
    <property type="nucleotide sequence ID" value="NZ_FPIY01000001.1"/>
</dbReference>
<protein>
    <recommendedName>
        <fullName evidence="3">Winged helix-turn-helix domain-containing protein</fullName>
    </recommendedName>
</protein>
<dbReference type="AlphaFoldDB" id="A0A1K1MTT6"/>
<dbReference type="Proteomes" id="UP000183257">
    <property type="component" value="Unassembled WGS sequence"/>
</dbReference>
<accession>A0A1K1MTT6</accession>
<dbReference type="InterPro" id="IPR009351">
    <property type="entry name" value="AlkZ-like"/>
</dbReference>
<gene>
    <name evidence="1" type="ORF">SAMN05660313_00903</name>
</gene>
<keyword evidence="2" id="KW-1185">Reference proteome</keyword>
<dbReference type="Pfam" id="PF06224">
    <property type="entry name" value="AlkZ-like"/>
    <property type="match status" value="1"/>
</dbReference>
<name>A0A1K1MTT6_9FLAO</name>
<dbReference type="PANTHER" id="PTHR30528">
    <property type="entry name" value="CYTOPLASMIC PROTEIN"/>
    <property type="match status" value="1"/>
</dbReference>
<evidence type="ECO:0000313" key="2">
    <source>
        <dbReference type="Proteomes" id="UP000183257"/>
    </source>
</evidence>
<dbReference type="STRING" id="76595.SAMN05660313_00903"/>
<dbReference type="EMBL" id="FPIY01000001">
    <property type="protein sequence ID" value="SFW26515.1"/>
    <property type="molecule type" value="Genomic_DNA"/>
</dbReference>
<organism evidence="1 2">
    <name type="scientific">Cellulophaga fucicola</name>
    <dbReference type="NCBI Taxonomy" id="76595"/>
    <lineage>
        <taxon>Bacteria</taxon>
        <taxon>Pseudomonadati</taxon>
        <taxon>Bacteroidota</taxon>
        <taxon>Flavobacteriia</taxon>
        <taxon>Flavobacteriales</taxon>
        <taxon>Flavobacteriaceae</taxon>
        <taxon>Cellulophaga</taxon>
    </lineage>
</organism>
<evidence type="ECO:0008006" key="3">
    <source>
        <dbReference type="Google" id="ProtNLM"/>
    </source>
</evidence>
<reference evidence="2" key="1">
    <citation type="submission" date="2016-11" db="EMBL/GenBank/DDBJ databases">
        <authorList>
            <person name="Varghese N."/>
            <person name="Submissions S."/>
        </authorList>
    </citation>
    <scope>NUCLEOTIDE SEQUENCE [LARGE SCALE GENOMIC DNA]</scope>
    <source>
        <strain evidence="2">DSM 24786</strain>
    </source>
</reference>
<proteinExistence type="predicted"/>